<organism evidence="8 9">
    <name type="scientific">Methylomicrobium album BG8</name>
    <dbReference type="NCBI Taxonomy" id="686340"/>
    <lineage>
        <taxon>Bacteria</taxon>
        <taxon>Pseudomonadati</taxon>
        <taxon>Pseudomonadota</taxon>
        <taxon>Gammaproteobacteria</taxon>
        <taxon>Methylococcales</taxon>
        <taxon>Methylococcaceae</taxon>
        <taxon>Methylomicrobium</taxon>
    </lineage>
</organism>
<sequence length="652" mass="70986">MRRDWRLKVNNKNTVILEKTTMAQFPIDLGAYRRVSLAAGNPTLSPDQKAALKANIQLCRDAIVFFTATGAARGVGGHTGGPYDTVPEVMILDALFRGSNGFVPIFFDEAGHRVATQYLMSVLNGDMPAEKLMLYREAHSHLPGHPELGFTPGVKFSSGRLGHMWPYVNGVAMANPGKTVFCLGSDGSQQEGDDAEAARLSVAQGLNVKLLIDDNDVTIAGHPSHYLKGCSTAQTLRGHGVTVFEGDGEDLDGLYERIIQAINTEGPVAVINHRKMCPGIPGIEGSNHGHDVISVKHAIEYLEARGYTDAIELLKSASPAKQNYTFKGSSDKWDANRNVFGDACVSVLGKMSEADRIAKVRVIDSDLEGSCGLKKIHDAHPEVFIASGIMERGNFSAAAGFGMEKGKQGIFGTFSAFLEMNISEITMARLNHSNVLSHYSHSGIDDMADNTCHFGLNNLFADNGLDDAYPTNLYFPADPNQMRACVESVFHDEGLRFIFSTRSKVPLILDENGNERFGGDYKFVSGKDEVIREGTQGYIVAFGEALYRALDAVERLKEEGIDIGLINKPTLNAIDEDMLAKVGKSPLVLVVESFNRKTGLGSRYGTWLLERGFTPKFAHLGTHQEGCGGLWEQFPHQGLDPVGIIAKVKSMR</sequence>
<keyword evidence="9" id="KW-1185">Reference proteome</keyword>
<dbReference type="Pfam" id="PF02780">
    <property type="entry name" value="Transketolase_C"/>
    <property type="match status" value="1"/>
</dbReference>
<comment type="similarity">
    <text evidence="5">Belongs to the transketolase family.</text>
</comment>
<dbReference type="InterPro" id="IPR005475">
    <property type="entry name" value="Transketolase-like_Pyr-bd"/>
</dbReference>
<dbReference type="SUPFAM" id="SSF52922">
    <property type="entry name" value="TK C-terminal domain-like"/>
    <property type="match status" value="1"/>
</dbReference>
<dbReference type="PANTHER" id="PTHR43825:SF1">
    <property type="entry name" value="TRANSKETOLASE-LIKE PYRIMIDINE-BINDING DOMAIN-CONTAINING PROTEIN"/>
    <property type="match status" value="1"/>
</dbReference>
<evidence type="ECO:0000256" key="1">
    <source>
        <dbReference type="ARBA" id="ARBA00001913"/>
    </source>
</evidence>
<evidence type="ECO:0000256" key="4">
    <source>
        <dbReference type="ARBA" id="ARBA00001964"/>
    </source>
</evidence>
<dbReference type="Pfam" id="PF00456">
    <property type="entry name" value="Transketolase_N"/>
    <property type="match status" value="1"/>
</dbReference>
<comment type="cofactor">
    <cofactor evidence="4">
        <name>thiamine diphosphate</name>
        <dbReference type="ChEBI" id="CHEBI:58937"/>
    </cofactor>
</comment>
<dbReference type="GO" id="GO:0005737">
    <property type="term" value="C:cytoplasm"/>
    <property type="evidence" value="ECO:0007669"/>
    <property type="project" value="UniProtKB-ARBA"/>
</dbReference>
<dbReference type="PANTHER" id="PTHR43825">
    <property type="entry name" value="PYRUVATE DEHYDROGENASE E1 COMPONENT"/>
    <property type="match status" value="1"/>
</dbReference>
<reference evidence="8 9" key="1">
    <citation type="journal article" date="2013" name="Genome Announc.">
        <title>Genome Sequence of the Obligate Gammaproteobacterial Methanotroph Methylomicrobium album Strain BG8.</title>
        <authorList>
            <person name="Kits K.D."/>
            <person name="Kalyuzhnaya M.G."/>
            <person name="Klotz M.G."/>
            <person name="Jetten M.S."/>
            <person name="Op den Camp H.J."/>
            <person name="Vuilleumier S."/>
            <person name="Bringel F."/>
            <person name="Dispirito A.A."/>
            <person name="Murrell J.C."/>
            <person name="Bruce D."/>
            <person name="Cheng J.F."/>
            <person name="Copeland A."/>
            <person name="Goodwin L."/>
            <person name="Hauser L."/>
            <person name="Lajus A."/>
            <person name="Land M.L."/>
            <person name="Lapidus A."/>
            <person name="Lucas S."/>
            <person name="Medigue C."/>
            <person name="Pitluck S."/>
            <person name="Woyke T."/>
            <person name="Zeytun A."/>
            <person name="Stein L.Y."/>
        </authorList>
    </citation>
    <scope>NUCLEOTIDE SEQUENCE [LARGE SCALE GENOMIC DNA]</scope>
    <source>
        <strain evidence="8 9">BG8</strain>
    </source>
</reference>
<evidence type="ECO:0000313" key="8">
    <source>
        <dbReference type="EMBL" id="EIC30592.1"/>
    </source>
</evidence>
<keyword evidence="6" id="KW-0786">Thiamine pyrophosphate</keyword>
<dbReference type="Pfam" id="PF02779">
    <property type="entry name" value="Transket_pyr"/>
    <property type="match status" value="1"/>
</dbReference>
<evidence type="ECO:0000256" key="5">
    <source>
        <dbReference type="ARBA" id="ARBA00007131"/>
    </source>
</evidence>
<dbReference type="InterPro" id="IPR005474">
    <property type="entry name" value="Transketolase_N"/>
</dbReference>
<dbReference type="eggNOG" id="COG0021">
    <property type="taxonomic scope" value="Bacteria"/>
</dbReference>
<dbReference type="InterPro" id="IPR051157">
    <property type="entry name" value="PDH/Transketolase"/>
</dbReference>
<proteinExistence type="inferred from homology"/>
<dbReference type="InterPro" id="IPR033248">
    <property type="entry name" value="Transketolase_C"/>
</dbReference>
<dbReference type="STRING" id="686340.Metal_2911"/>
<evidence type="ECO:0000256" key="6">
    <source>
        <dbReference type="ARBA" id="ARBA00023052"/>
    </source>
</evidence>
<dbReference type="Gene3D" id="3.40.50.970">
    <property type="match status" value="2"/>
</dbReference>
<evidence type="ECO:0000256" key="2">
    <source>
        <dbReference type="ARBA" id="ARBA00001936"/>
    </source>
</evidence>
<dbReference type="EMBL" id="CM001475">
    <property type="protein sequence ID" value="EIC30592.1"/>
    <property type="molecule type" value="Genomic_DNA"/>
</dbReference>
<dbReference type="InterPro" id="IPR029061">
    <property type="entry name" value="THDP-binding"/>
</dbReference>
<dbReference type="Proteomes" id="UP000005090">
    <property type="component" value="Chromosome"/>
</dbReference>
<protein>
    <submittedName>
        <fullName evidence="8">Transketolase</fullName>
    </submittedName>
</protein>
<name>H8GLR5_METAL</name>
<feature type="domain" description="Transketolase-like pyrimidine-binding" evidence="7">
    <location>
        <begin position="334"/>
        <end position="507"/>
    </location>
</feature>
<evidence type="ECO:0000259" key="7">
    <source>
        <dbReference type="SMART" id="SM00861"/>
    </source>
</evidence>
<evidence type="ECO:0000256" key="3">
    <source>
        <dbReference type="ARBA" id="ARBA00001946"/>
    </source>
</evidence>
<comment type="cofactor">
    <cofactor evidence="2">
        <name>Mn(2+)</name>
        <dbReference type="ChEBI" id="CHEBI:29035"/>
    </cofactor>
</comment>
<gene>
    <name evidence="8" type="ORF">Metal_2911</name>
</gene>
<dbReference type="SMART" id="SM00861">
    <property type="entry name" value="Transket_pyr"/>
    <property type="match status" value="1"/>
</dbReference>
<dbReference type="SUPFAM" id="SSF52518">
    <property type="entry name" value="Thiamin diphosphate-binding fold (THDP-binding)"/>
    <property type="match status" value="2"/>
</dbReference>
<comment type="cofactor">
    <cofactor evidence="3">
        <name>Mg(2+)</name>
        <dbReference type="ChEBI" id="CHEBI:18420"/>
    </cofactor>
</comment>
<accession>H8GLR5</accession>
<comment type="cofactor">
    <cofactor evidence="1">
        <name>Ca(2+)</name>
        <dbReference type="ChEBI" id="CHEBI:29108"/>
    </cofactor>
</comment>
<dbReference type="HOGENOM" id="CLU_028734_0_0_6"/>
<dbReference type="Gene3D" id="3.40.50.920">
    <property type="match status" value="1"/>
</dbReference>
<dbReference type="InterPro" id="IPR009014">
    <property type="entry name" value="Transketo_C/PFOR_II"/>
</dbReference>
<evidence type="ECO:0000313" key="9">
    <source>
        <dbReference type="Proteomes" id="UP000005090"/>
    </source>
</evidence>
<dbReference type="AlphaFoldDB" id="H8GLR5"/>